<keyword evidence="1" id="KW-1133">Transmembrane helix</keyword>
<proteinExistence type="predicted"/>
<dbReference type="AlphaFoldDB" id="A0AAW7LK52"/>
<evidence type="ECO:0000313" key="3">
    <source>
        <dbReference type="Proteomes" id="UP001169985"/>
    </source>
</evidence>
<protein>
    <submittedName>
        <fullName evidence="2">Uncharacterized protein</fullName>
    </submittedName>
</protein>
<accession>A0AAW7LK52</accession>
<keyword evidence="1" id="KW-0472">Membrane</keyword>
<reference evidence="2" key="2">
    <citation type="submission" date="2023-01" db="EMBL/GenBank/DDBJ databases">
        <authorList>
            <person name="Hamerlinck H."/>
            <person name="Aerssens A."/>
            <person name="Boelens J."/>
            <person name="Messiaen A.-S."/>
            <person name="Vandendriessche S."/>
            <person name="Velghe A."/>
            <person name="Verhasselt B."/>
            <person name="Leroux-Roels I."/>
        </authorList>
    </citation>
    <scope>NUCLEOTIDE SEQUENCE</scope>
    <source>
        <strain evidence="2">UZG-GERCF-220920-Env23</strain>
    </source>
</reference>
<dbReference type="EMBL" id="JAQIHS010000001">
    <property type="protein sequence ID" value="MDN4366797.1"/>
    <property type="molecule type" value="Genomic_DNA"/>
</dbReference>
<organism evidence="2 3">
    <name type="scientific">Citrobacter portucalensis</name>
    <dbReference type="NCBI Taxonomy" id="1639133"/>
    <lineage>
        <taxon>Bacteria</taxon>
        <taxon>Pseudomonadati</taxon>
        <taxon>Pseudomonadota</taxon>
        <taxon>Gammaproteobacteria</taxon>
        <taxon>Enterobacterales</taxon>
        <taxon>Enterobacteriaceae</taxon>
        <taxon>Citrobacter</taxon>
        <taxon>Citrobacter freundii complex</taxon>
    </lineage>
</organism>
<name>A0AAW7LK52_9ENTR</name>
<evidence type="ECO:0000313" key="2">
    <source>
        <dbReference type="EMBL" id="MDN4366797.1"/>
    </source>
</evidence>
<comment type="caution">
    <text evidence="2">The sequence shown here is derived from an EMBL/GenBank/DDBJ whole genome shotgun (WGS) entry which is preliminary data.</text>
</comment>
<gene>
    <name evidence="2" type="ORF">PEY55_00665</name>
</gene>
<reference evidence="2" key="1">
    <citation type="journal article" date="2023" name="Antimicrob Resist Infect Control">
        <title>Sanitary installations and wastewater plumbing as reservoir for the long-term circulation and transmission of carbapenemase producing Citrobacter freundii clones in a hospital setting.</title>
        <authorList>
            <person name="Hamerlinck H."/>
            <person name="Aerssens A."/>
            <person name="Boelens J."/>
            <person name="Dehaene A."/>
            <person name="McMahon M."/>
            <person name="Messiaen A.S."/>
            <person name="Vandendriessche S."/>
            <person name="Velghe A."/>
            <person name="Leroux-Roels I."/>
            <person name="Verhasselt B."/>
        </authorList>
    </citation>
    <scope>NUCLEOTIDE SEQUENCE</scope>
    <source>
        <strain evidence="2">UZG-GERCF-220920-Env23</strain>
    </source>
</reference>
<feature type="transmembrane region" description="Helical" evidence="1">
    <location>
        <begin position="32"/>
        <end position="55"/>
    </location>
</feature>
<dbReference type="Proteomes" id="UP001169985">
    <property type="component" value="Unassembled WGS sequence"/>
</dbReference>
<sequence>MANKPSFATKKNDIEPDPIIAVLEKRAKSARITMLVFIYLIFTAMLLVFSGVIMMKSKNDNPFKSFINMFYTPNGIDASSFVQRTFRDNFNKPLKIEAKKMEEKESQDDFEQMVKNIDISSRLMESYRSWKSPSQELAESVASIVVSLTLLIFVGFVMKASIMFIKYHMQIGNDYDNQKIAYLLSKGDIDVFEKTLGSLRTHNITFEKTPNLPQEKIIDGLINALNIAKKKQ</sequence>
<keyword evidence="1" id="KW-0812">Transmembrane</keyword>
<evidence type="ECO:0000256" key="1">
    <source>
        <dbReference type="SAM" id="Phobius"/>
    </source>
</evidence>
<feature type="transmembrane region" description="Helical" evidence="1">
    <location>
        <begin position="137"/>
        <end position="158"/>
    </location>
</feature>